<feature type="active site" description="Charge relay system" evidence="10">
    <location>
        <position position="155"/>
    </location>
</feature>
<evidence type="ECO:0000256" key="6">
    <source>
        <dbReference type="ARBA" id="ARBA00022741"/>
    </source>
</evidence>
<dbReference type="GO" id="GO:0030956">
    <property type="term" value="C:glutamyl-tRNA(Gln) amidotransferase complex"/>
    <property type="evidence" value="ECO:0007669"/>
    <property type="project" value="InterPro"/>
</dbReference>
<dbReference type="InterPro" id="IPR020556">
    <property type="entry name" value="Amidase_CS"/>
</dbReference>
<evidence type="ECO:0000256" key="5">
    <source>
        <dbReference type="ARBA" id="ARBA00022598"/>
    </source>
</evidence>
<evidence type="ECO:0000256" key="1">
    <source>
        <dbReference type="ARBA" id="ARBA00008069"/>
    </source>
</evidence>
<keyword evidence="6 10" id="KW-0547">Nucleotide-binding</keyword>
<dbReference type="InterPro" id="IPR023631">
    <property type="entry name" value="Amidase_dom"/>
</dbReference>
<evidence type="ECO:0000256" key="9">
    <source>
        <dbReference type="ARBA" id="ARBA00047407"/>
    </source>
</evidence>
<feature type="domain" description="Amidase" evidence="11">
    <location>
        <begin position="26"/>
        <end position="467"/>
    </location>
</feature>
<keyword evidence="12" id="KW-0808">Transferase</keyword>
<dbReference type="PIRSF" id="PIRSF001221">
    <property type="entry name" value="Amidase_fungi"/>
    <property type="match status" value="1"/>
</dbReference>
<evidence type="ECO:0000256" key="2">
    <source>
        <dbReference type="ARBA" id="ARBA00011123"/>
    </source>
</evidence>
<keyword evidence="5 10" id="KW-0436">Ligase</keyword>
<dbReference type="SUPFAM" id="SSF75304">
    <property type="entry name" value="Amidase signature (AS) enzymes"/>
    <property type="match status" value="1"/>
</dbReference>
<sequence>MATDLCCLTISQLLPLFVQRQVSPVEVTQSFLERIARLDPELKAYLTVDGEGALSQAREAEARYARGEAGPLDGVPLALKDVLATKGLRTTCASRILEHFVPPFDATVVARLREAGAVFLGKVNMDEFAMGSSTENSAFGVTHNPWARDRIPGGSSGGSAAAVAADLCTASLGSDTGGSIRQPASHCGVVGLKPTYGRVSRFGLVAYASSLDQIGPLTKEVRDAALLLEVIAGHDPRDSTSAMVAVPNYLEKLGEEIKGVKIGVPREYFGEGLDPEVEAAVRAALKTLSDLGGEILEVSLPHTSYAVATYYIIAMAEASSNLARYDGVKYGARQKARTLMEMYTQTRTAGFGPEVRRRIMLGTYTLSAGYYEAYYRKASQVRTLIRRDFDQAFETCAVLATPVAPTPAFRLGEKVSDPLTMYLSDIFTISANLAGIPGISLPCGISREGLPIGLQLLGPPFGEPQILKVAYAFEKATDFHRRKPPLP</sequence>
<dbReference type="Pfam" id="PF01425">
    <property type="entry name" value="Amidase"/>
    <property type="match status" value="1"/>
</dbReference>
<comment type="similarity">
    <text evidence="1 10">Belongs to the amidase family. GatA subfamily.</text>
</comment>
<feature type="active site" description="Charge relay system" evidence="10">
    <location>
        <position position="80"/>
    </location>
</feature>
<comment type="caution">
    <text evidence="12">The sequence shown here is derived from an EMBL/GenBank/DDBJ whole genome shotgun (WGS) entry which is preliminary data.</text>
</comment>
<evidence type="ECO:0000256" key="8">
    <source>
        <dbReference type="ARBA" id="ARBA00022917"/>
    </source>
</evidence>
<proteinExistence type="inferred from homology"/>
<feature type="active site" description="Acyl-ester intermediate" evidence="10">
    <location>
        <position position="179"/>
    </location>
</feature>
<keyword evidence="7 10" id="KW-0067">ATP-binding</keyword>
<dbReference type="EMBL" id="DTKJ01000064">
    <property type="protein sequence ID" value="HGZ12458.1"/>
    <property type="molecule type" value="Genomic_DNA"/>
</dbReference>
<reference evidence="12" key="1">
    <citation type="journal article" date="2020" name="mSystems">
        <title>Genome- and Community-Level Interaction Insights into Carbon Utilization and Element Cycling Functions of Hydrothermarchaeota in Hydrothermal Sediment.</title>
        <authorList>
            <person name="Zhou Z."/>
            <person name="Liu Y."/>
            <person name="Xu W."/>
            <person name="Pan J."/>
            <person name="Luo Z.H."/>
            <person name="Li M."/>
        </authorList>
    </citation>
    <scope>NUCLEOTIDE SEQUENCE [LARGE SCALE GENOMIC DNA]</scope>
    <source>
        <strain evidence="12">SpSt-853</strain>
    </source>
</reference>
<dbReference type="InterPro" id="IPR000120">
    <property type="entry name" value="Amidase"/>
</dbReference>
<gene>
    <name evidence="10 12" type="primary">gatA</name>
    <name evidence="12" type="ORF">ENW48_09615</name>
</gene>
<protein>
    <recommendedName>
        <fullName evidence="4 10">Glutamyl-tRNA(Gln) amidotransferase subunit A</fullName>
        <shortName evidence="10">Glu-ADT subunit A</shortName>
        <ecNumber evidence="3 10">6.3.5.7</ecNumber>
    </recommendedName>
</protein>
<dbReference type="PANTHER" id="PTHR11895">
    <property type="entry name" value="TRANSAMIDASE"/>
    <property type="match status" value="1"/>
</dbReference>
<evidence type="ECO:0000256" key="3">
    <source>
        <dbReference type="ARBA" id="ARBA00012739"/>
    </source>
</evidence>
<dbReference type="AlphaFoldDB" id="A0A7C5EQZ3"/>
<dbReference type="Gene3D" id="3.90.1300.10">
    <property type="entry name" value="Amidase signature (AS) domain"/>
    <property type="match status" value="1"/>
</dbReference>
<dbReference type="InterPro" id="IPR004412">
    <property type="entry name" value="GatA"/>
</dbReference>
<dbReference type="InterPro" id="IPR036928">
    <property type="entry name" value="AS_sf"/>
</dbReference>
<name>A0A7C5EQZ3_9BACT</name>
<dbReference type="GO" id="GO:0050567">
    <property type="term" value="F:glutaminyl-tRNA synthase (glutamine-hydrolyzing) activity"/>
    <property type="evidence" value="ECO:0007669"/>
    <property type="project" value="UniProtKB-UniRule"/>
</dbReference>
<accession>A0A7C5EQZ3</accession>
<dbReference type="GO" id="GO:0005524">
    <property type="term" value="F:ATP binding"/>
    <property type="evidence" value="ECO:0007669"/>
    <property type="project" value="UniProtKB-KW"/>
</dbReference>
<comment type="function">
    <text evidence="10">Allows the formation of correctly charged Gln-tRNA(Gln) through the transamidation of misacylated Glu-tRNA(Gln) in organisms which lack glutaminyl-tRNA synthetase. The reaction takes place in the presence of glutamine and ATP through an activated gamma-phospho-Glu-tRNA(Gln).</text>
</comment>
<evidence type="ECO:0000256" key="7">
    <source>
        <dbReference type="ARBA" id="ARBA00022840"/>
    </source>
</evidence>
<dbReference type="GO" id="GO:0006412">
    <property type="term" value="P:translation"/>
    <property type="evidence" value="ECO:0007669"/>
    <property type="project" value="UniProtKB-UniRule"/>
</dbReference>
<dbReference type="NCBIfam" id="TIGR00132">
    <property type="entry name" value="gatA"/>
    <property type="match status" value="1"/>
</dbReference>
<organism evidence="12">
    <name type="scientific">Desulfobacca acetoxidans</name>
    <dbReference type="NCBI Taxonomy" id="60893"/>
    <lineage>
        <taxon>Bacteria</taxon>
        <taxon>Pseudomonadati</taxon>
        <taxon>Thermodesulfobacteriota</taxon>
        <taxon>Desulfobaccia</taxon>
        <taxon>Desulfobaccales</taxon>
        <taxon>Desulfobaccaceae</taxon>
        <taxon>Desulfobacca</taxon>
    </lineage>
</organism>
<dbReference type="GO" id="GO:0016740">
    <property type="term" value="F:transferase activity"/>
    <property type="evidence" value="ECO:0007669"/>
    <property type="project" value="UniProtKB-KW"/>
</dbReference>
<keyword evidence="8 10" id="KW-0648">Protein biosynthesis</keyword>
<comment type="catalytic activity">
    <reaction evidence="9 10">
        <text>L-glutamyl-tRNA(Gln) + L-glutamine + ATP + H2O = L-glutaminyl-tRNA(Gln) + L-glutamate + ADP + phosphate + H(+)</text>
        <dbReference type="Rhea" id="RHEA:17521"/>
        <dbReference type="Rhea" id="RHEA-COMP:9681"/>
        <dbReference type="Rhea" id="RHEA-COMP:9684"/>
        <dbReference type="ChEBI" id="CHEBI:15377"/>
        <dbReference type="ChEBI" id="CHEBI:15378"/>
        <dbReference type="ChEBI" id="CHEBI:29985"/>
        <dbReference type="ChEBI" id="CHEBI:30616"/>
        <dbReference type="ChEBI" id="CHEBI:43474"/>
        <dbReference type="ChEBI" id="CHEBI:58359"/>
        <dbReference type="ChEBI" id="CHEBI:78520"/>
        <dbReference type="ChEBI" id="CHEBI:78521"/>
        <dbReference type="ChEBI" id="CHEBI:456216"/>
        <dbReference type="EC" id="6.3.5.7"/>
    </reaction>
</comment>
<evidence type="ECO:0000259" key="11">
    <source>
        <dbReference type="Pfam" id="PF01425"/>
    </source>
</evidence>
<dbReference type="PANTHER" id="PTHR11895:SF151">
    <property type="entry name" value="GLUTAMYL-TRNA(GLN) AMIDOTRANSFERASE SUBUNIT A"/>
    <property type="match status" value="1"/>
</dbReference>
<evidence type="ECO:0000313" key="12">
    <source>
        <dbReference type="EMBL" id="HGZ12458.1"/>
    </source>
</evidence>
<comment type="subunit">
    <text evidence="2 10">Heterotrimer of A, B and C subunits.</text>
</comment>
<evidence type="ECO:0000256" key="4">
    <source>
        <dbReference type="ARBA" id="ARBA00014428"/>
    </source>
</evidence>
<dbReference type="HAMAP" id="MF_00120">
    <property type="entry name" value="GatA"/>
    <property type="match status" value="1"/>
</dbReference>
<dbReference type="PROSITE" id="PS00571">
    <property type="entry name" value="AMIDASES"/>
    <property type="match status" value="1"/>
</dbReference>
<dbReference type="EC" id="6.3.5.7" evidence="3 10"/>
<evidence type="ECO:0000256" key="10">
    <source>
        <dbReference type="HAMAP-Rule" id="MF_00120"/>
    </source>
</evidence>